<accession>A0A9N9HDS7</accession>
<name>A0A9N9HDS7_9GLOM</name>
<dbReference type="EMBL" id="CAJVPL010010133">
    <property type="protein sequence ID" value="CAG8680231.1"/>
    <property type="molecule type" value="Genomic_DNA"/>
</dbReference>
<evidence type="ECO:0000313" key="2">
    <source>
        <dbReference type="Proteomes" id="UP000789831"/>
    </source>
</evidence>
<sequence length="52" mass="6336">MTEIRLRKTATGTRRNESDREIYRTPSKQTRKHQHIICNAYHTALRRKNLRE</sequence>
<keyword evidence="2" id="KW-1185">Reference proteome</keyword>
<dbReference type="Proteomes" id="UP000789831">
    <property type="component" value="Unassembled WGS sequence"/>
</dbReference>
<reference evidence="1" key="1">
    <citation type="submission" date="2021-06" db="EMBL/GenBank/DDBJ databases">
        <authorList>
            <person name="Kallberg Y."/>
            <person name="Tangrot J."/>
            <person name="Rosling A."/>
        </authorList>
    </citation>
    <scope>NUCLEOTIDE SEQUENCE</scope>
    <source>
        <strain evidence="1">MT106</strain>
    </source>
</reference>
<protein>
    <submittedName>
        <fullName evidence="1">5707_t:CDS:1</fullName>
    </submittedName>
</protein>
<dbReference type="AlphaFoldDB" id="A0A9N9HDS7"/>
<evidence type="ECO:0000313" key="1">
    <source>
        <dbReference type="EMBL" id="CAG8680231.1"/>
    </source>
</evidence>
<comment type="caution">
    <text evidence="1">The sequence shown here is derived from an EMBL/GenBank/DDBJ whole genome shotgun (WGS) entry which is preliminary data.</text>
</comment>
<organism evidence="1 2">
    <name type="scientific">Ambispora gerdemannii</name>
    <dbReference type="NCBI Taxonomy" id="144530"/>
    <lineage>
        <taxon>Eukaryota</taxon>
        <taxon>Fungi</taxon>
        <taxon>Fungi incertae sedis</taxon>
        <taxon>Mucoromycota</taxon>
        <taxon>Glomeromycotina</taxon>
        <taxon>Glomeromycetes</taxon>
        <taxon>Archaeosporales</taxon>
        <taxon>Ambisporaceae</taxon>
        <taxon>Ambispora</taxon>
    </lineage>
</organism>
<proteinExistence type="predicted"/>
<gene>
    <name evidence="1" type="ORF">AGERDE_LOCUS12640</name>
</gene>
<feature type="non-terminal residue" evidence="1">
    <location>
        <position position="52"/>
    </location>
</feature>